<feature type="binding site" evidence="5">
    <location>
        <position position="60"/>
    </location>
    <ligand>
        <name>S-adenosyl-L-methionine</name>
        <dbReference type="ChEBI" id="CHEBI:59789"/>
    </ligand>
</feature>
<dbReference type="GO" id="GO:0043770">
    <property type="term" value="F:demethylmenaquinone methyltransferase activity"/>
    <property type="evidence" value="ECO:0007669"/>
    <property type="project" value="UniProtKB-UniRule"/>
</dbReference>
<dbReference type="PROSITE" id="PS51608">
    <property type="entry name" value="SAM_MT_UBIE"/>
    <property type="match status" value="1"/>
</dbReference>
<dbReference type="HAMAP" id="MF_01813">
    <property type="entry name" value="MenG_UbiE_methyltr"/>
    <property type="match status" value="1"/>
</dbReference>
<reference evidence="7 8" key="1">
    <citation type="submission" date="2019-07" db="EMBL/GenBank/DDBJ databases">
        <title>Genomic Encyclopedia of Archaeal and Bacterial Type Strains, Phase II (KMG-II): from individual species to whole genera.</title>
        <authorList>
            <person name="Goeker M."/>
        </authorList>
    </citation>
    <scope>NUCLEOTIDE SEQUENCE [LARGE SCALE GENOMIC DNA]</scope>
    <source>
        <strain evidence="7 8">ATCC BAA-1139</strain>
    </source>
</reference>
<keyword evidence="8" id="KW-1185">Reference proteome</keyword>
<dbReference type="SUPFAM" id="SSF53335">
    <property type="entry name" value="S-adenosyl-L-methionine-dependent methyltransferases"/>
    <property type="match status" value="1"/>
</dbReference>
<comment type="pathway">
    <text evidence="5">Quinol/quinone metabolism; menaquinone biosynthesis; menaquinol from 1,4-dihydroxy-2-naphthoate: step 2/2.</text>
</comment>
<dbReference type="RefSeq" id="WP_145026026.1">
    <property type="nucleotide sequence ID" value="NZ_VLLN01000044.1"/>
</dbReference>
<name>A0A562V5S0_9BACT</name>
<protein>
    <recommendedName>
        <fullName evidence="5">Demethylmenaquinone methyltransferase</fullName>
        <ecNumber evidence="5">2.1.1.163</ecNumber>
    </recommendedName>
</protein>
<dbReference type="PROSITE" id="PS01183">
    <property type="entry name" value="UBIE_1"/>
    <property type="match status" value="1"/>
</dbReference>
<accession>A0A562V5S0</accession>
<feature type="transmembrane region" description="Helical" evidence="6">
    <location>
        <begin position="167"/>
        <end position="189"/>
    </location>
</feature>
<dbReference type="InterPro" id="IPR023576">
    <property type="entry name" value="UbiE/COQ5_MeTrFase_CS"/>
</dbReference>
<keyword evidence="1 5" id="KW-0474">Menaquinone biosynthesis</keyword>
<dbReference type="InterPro" id="IPR029063">
    <property type="entry name" value="SAM-dependent_MTases_sf"/>
</dbReference>
<keyword evidence="2 5" id="KW-0489">Methyltransferase</keyword>
<dbReference type="NCBIfam" id="NF001244">
    <property type="entry name" value="PRK00216.1-5"/>
    <property type="match status" value="1"/>
</dbReference>
<comment type="caution">
    <text evidence="5">Lacks conserved residue(s) required for the propagation of feature annotation.</text>
</comment>
<keyword evidence="4 5" id="KW-0949">S-adenosyl-L-methionine</keyword>
<dbReference type="Pfam" id="PF01209">
    <property type="entry name" value="Ubie_methyltran"/>
    <property type="match status" value="1"/>
</dbReference>
<evidence type="ECO:0000256" key="6">
    <source>
        <dbReference type="SAM" id="Phobius"/>
    </source>
</evidence>
<evidence type="ECO:0000256" key="1">
    <source>
        <dbReference type="ARBA" id="ARBA00022428"/>
    </source>
</evidence>
<evidence type="ECO:0000256" key="2">
    <source>
        <dbReference type="ARBA" id="ARBA00022603"/>
    </source>
</evidence>
<proteinExistence type="inferred from homology"/>
<evidence type="ECO:0000313" key="8">
    <source>
        <dbReference type="Proteomes" id="UP000319449"/>
    </source>
</evidence>
<dbReference type="UniPathway" id="UPA00232"/>
<evidence type="ECO:0000256" key="3">
    <source>
        <dbReference type="ARBA" id="ARBA00022679"/>
    </source>
</evidence>
<dbReference type="EMBL" id="VLLN01000044">
    <property type="protein sequence ID" value="TWJ13271.1"/>
    <property type="molecule type" value="Genomic_DNA"/>
</dbReference>
<feature type="binding site" evidence="5">
    <location>
        <position position="81"/>
    </location>
    <ligand>
        <name>S-adenosyl-L-methionine</name>
        <dbReference type="ChEBI" id="CHEBI:59789"/>
    </ligand>
</feature>
<dbReference type="GO" id="GO:0008425">
    <property type="term" value="F:2-methoxy-6-polyprenyl-1,4-benzoquinol methyltransferase activity"/>
    <property type="evidence" value="ECO:0007669"/>
    <property type="project" value="TreeGrafter"/>
</dbReference>
<comment type="caution">
    <text evidence="7">The sequence shown here is derived from an EMBL/GenBank/DDBJ whole genome shotgun (WGS) entry which is preliminary data.</text>
</comment>
<dbReference type="AlphaFoldDB" id="A0A562V5S0"/>
<keyword evidence="6" id="KW-0472">Membrane</keyword>
<dbReference type="GO" id="GO:0032259">
    <property type="term" value="P:methylation"/>
    <property type="evidence" value="ECO:0007669"/>
    <property type="project" value="UniProtKB-KW"/>
</dbReference>
<dbReference type="PANTHER" id="PTHR43591:SF24">
    <property type="entry name" value="2-METHOXY-6-POLYPRENYL-1,4-BENZOQUINOL METHYLASE, MITOCHONDRIAL"/>
    <property type="match status" value="1"/>
</dbReference>
<dbReference type="CDD" id="cd02440">
    <property type="entry name" value="AdoMet_MTases"/>
    <property type="match status" value="1"/>
</dbReference>
<dbReference type="Gene3D" id="3.40.50.150">
    <property type="entry name" value="Vaccinia Virus protein VP39"/>
    <property type="match status" value="1"/>
</dbReference>
<gene>
    <name evidence="5" type="primary">menG</name>
    <name evidence="7" type="ORF">JN12_03937</name>
</gene>
<dbReference type="EC" id="2.1.1.163" evidence="5"/>
<dbReference type="InterPro" id="IPR004033">
    <property type="entry name" value="UbiE/COQ5_MeTrFase"/>
</dbReference>
<dbReference type="GO" id="GO:0009234">
    <property type="term" value="P:menaquinone biosynthetic process"/>
    <property type="evidence" value="ECO:0007669"/>
    <property type="project" value="UniProtKB-UniRule"/>
</dbReference>
<comment type="similarity">
    <text evidence="5">Belongs to the class I-like SAM-binding methyltransferase superfamily. MenG/UbiE family.</text>
</comment>
<feature type="transmembrane region" description="Helical" evidence="6">
    <location>
        <begin position="209"/>
        <end position="232"/>
    </location>
</feature>
<keyword evidence="3 5" id="KW-0808">Transferase</keyword>
<keyword evidence="6" id="KW-0812">Transmembrane</keyword>
<comment type="function">
    <text evidence="5">Methyltransferase required for the conversion of demethylmenaquinol (DMKH2) to menaquinol (MKH2).</text>
</comment>
<dbReference type="Proteomes" id="UP000319449">
    <property type="component" value="Unassembled WGS sequence"/>
</dbReference>
<sequence length="236" mass="26615">MYELSPKGERIREMFDNIAPRYDFLNRLLSLGIDQHWRRFAVRQIRWSEGGKVLDVATGTGDVALALAAATPASVSIIGVDFSAEMVELGREKVRKTTYADRIRLEVAPCEAIPFPDATFDSATIAFGIRNVVDRLIGIREMGRTLKKGGKLVVLEFSNPRSRLFKALYYFYFLKVLPIIGGFFSKFSAYQYLPESVLEFPDQETFEGLMIQAGFTNVVHFDLTFGIATVYVGEKQ</sequence>
<evidence type="ECO:0000256" key="5">
    <source>
        <dbReference type="HAMAP-Rule" id="MF_01813"/>
    </source>
</evidence>
<evidence type="ECO:0000256" key="4">
    <source>
        <dbReference type="ARBA" id="ARBA00022691"/>
    </source>
</evidence>
<dbReference type="OrthoDB" id="9808140at2"/>
<dbReference type="PANTHER" id="PTHR43591">
    <property type="entry name" value="METHYLTRANSFERASE"/>
    <property type="match status" value="1"/>
</dbReference>
<dbReference type="UniPathway" id="UPA00079">
    <property type="reaction ID" value="UER00169"/>
</dbReference>
<keyword evidence="6" id="KW-1133">Transmembrane helix</keyword>
<evidence type="ECO:0000313" key="7">
    <source>
        <dbReference type="EMBL" id="TWJ13271.1"/>
    </source>
</evidence>
<comment type="catalytic activity">
    <reaction evidence="5">
        <text>a 2-demethylmenaquinol + S-adenosyl-L-methionine = a menaquinol + S-adenosyl-L-homocysteine + H(+)</text>
        <dbReference type="Rhea" id="RHEA:42640"/>
        <dbReference type="Rhea" id="RHEA-COMP:9539"/>
        <dbReference type="Rhea" id="RHEA-COMP:9563"/>
        <dbReference type="ChEBI" id="CHEBI:15378"/>
        <dbReference type="ChEBI" id="CHEBI:18151"/>
        <dbReference type="ChEBI" id="CHEBI:55437"/>
        <dbReference type="ChEBI" id="CHEBI:57856"/>
        <dbReference type="ChEBI" id="CHEBI:59789"/>
        <dbReference type="EC" id="2.1.1.163"/>
    </reaction>
</comment>
<dbReference type="NCBIfam" id="TIGR01934">
    <property type="entry name" value="MenG_MenH_UbiE"/>
    <property type="match status" value="1"/>
</dbReference>
<organism evidence="7 8">
    <name type="scientific">Geobacter argillaceus</name>
    <dbReference type="NCBI Taxonomy" id="345631"/>
    <lineage>
        <taxon>Bacteria</taxon>
        <taxon>Pseudomonadati</taxon>
        <taxon>Thermodesulfobacteriota</taxon>
        <taxon>Desulfuromonadia</taxon>
        <taxon>Geobacterales</taxon>
        <taxon>Geobacteraceae</taxon>
        <taxon>Geobacter</taxon>
    </lineage>
</organism>